<organism evidence="2 3">
    <name type="scientific">Colocasia esculenta</name>
    <name type="common">Wild taro</name>
    <name type="synonym">Arum esculentum</name>
    <dbReference type="NCBI Taxonomy" id="4460"/>
    <lineage>
        <taxon>Eukaryota</taxon>
        <taxon>Viridiplantae</taxon>
        <taxon>Streptophyta</taxon>
        <taxon>Embryophyta</taxon>
        <taxon>Tracheophyta</taxon>
        <taxon>Spermatophyta</taxon>
        <taxon>Magnoliopsida</taxon>
        <taxon>Liliopsida</taxon>
        <taxon>Araceae</taxon>
        <taxon>Aroideae</taxon>
        <taxon>Colocasieae</taxon>
        <taxon>Colocasia</taxon>
    </lineage>
</organism>
<keyword evidence="1" id="KW-1133">Transmembrane helix</keyword>
<protein>
    <submittedName>
        <fullName evidence="2">Uncharacterized protein</fullName>
    </submittedName>
</protein>
<keyword evidence="1" id="KW-0812">Transmembrane</keyword>
<keyword evidence="3" id="KW-1185">Reference proteome</keyword>
<dbReference type="Proteomes" id="UP000652761">
    <property type="component" value="Unassembled WGS sequence"/>
</dbReference>
<dbReference type="AlphaFoldDB" id="A0A843UT69"/>
<comment type="caution">
    <text evidence="2">The sequence shown here is derived from an EMBL/GenBank/DDBJ whole genome shotgun (WGS) entry which is preliminary data.</text>
</comment>
<dbReference type="EMBL" id="NMUH01000928">
    <property type="protein sequence ID" value="MQL86805.1"/>
    <property type="molecule type" value="Genomic_DNA"/>
</dbReference>
<sequence>MSFSPGCSVSLMVSPGCSFPTSWRTVGCCPGEGCSQDYFRLVSVGCSATSGLRYAFVVLAGAFWWVSQNSALVVLVEILPGPAFVAFTALLAAVFLSIDRVVWLVGVHSGEGSSQDHPLSLLAEVFPRSARSTQEPYCPSTQLTPQRLKRDGHRCCLSNCDDLSECNSKH</sequence>
<evidence type="ECO:0000313" key="2">
    <source>
        <dbReference type="EMBL" id="MQL86805.1"/>
    </source>
</evidence>
<proteinExistence type="predicted"/>
<keyword evidence="1" id="KW-0472">Membrane</keyword>
<feature type="transmembrane region" description="Helical" evidence="1">
    <location>
        <begin position="41"/>
        <end position="66"/>
    </location>
</feature>
<gene>
    <name evidence="2" type="ORF">Taro_019339</name>
</gene>
<reference evidence="2" key="1">
    <citation type="submission" date="2017-07" db="EMBL/GenBank/DDBJ databases">
        <title>Taro Niue Genome Assembly and Annotation.</title>
        <authorList>
            <person name="Atibalentja N."/>
            <person name="Keating K."/>
            <person name="Fields C.J."/>
        </authorList>
    </citation>
    <scope>NUCLEOTIDE SEQUENCE</scope>
    <source>
        <strain evidence="2">Niue_2</strain>
        <tissue evidence="2">Leaf</tissue>
    </source>
</reference>
<evidence type="ECO:0000313" key="3">
    <source>
        <dbReference type="Proteomes" id="UP000652761"/>
    </source>
</evidence>
<evidence type="ECO:0000256" key="1">
    <source>
        <dbReference type="SAM" id="Phobius"/>
    </source>
</evidence>
<feature type="transmembrane region" description="Helical" evidence="1">
    <location>
        <begin position="78"/>
        <end position="98"/>
    </location>
</feature>
<accession>A0A843UT69</accession>
<name>A0A843UT69_COLES</name>